<feature type="region of interest" description="Disordered" evidence="1">
    <location>
        <begin position="1"/>
        <end position="63"/>
    </location>
</feature>
<dbReference type="Proteomes" id="UP000076154">
    <property type="component" value="Unassembled WGS sequence"/>
</dbReference>
<keyword evidence="3" id="KW-1185">Reference proteome</keyword>
<reference evidence="2" key="1">
    <citation type="submission" date="2018-04" db="EMBL/GenBank/DDBJ databases">
        <title>Whole genome sequencing of Hypsizygus marmoreus.</title>
        <authorList>
            <person name="Choi I.-G."/>
            <person name="Min B."/>
            <person name="Kim J.-G."/>
            <person name="Kim S."/>
            <person name="Oh Y.-L."/>
            <person name="Kong W.-S."/>
            <person name="Park H."/>
            <person name="Jeong J."/>
            <person name="Song E.-S."/>
        </authorList>
    </citation>
    <scope>NUCLEOTIDE SEQUENCE [LARGE SCALE GENOMIC DNA]</scope>
    <source>
        <strain evidence="2">51987-8</strain>
    </source>
</reference>
<sequence length="113" mass="12922">MSTLTTAMTYPEFRKHAASWPPPSTNDYTTAGSREQEPHSRRTSHAQGIEQSEQRARTLHRKRSSYDLRYVFQHGIENHEYASVALPESTHDTHTVVRNNRTAQINPPGIVTH</sequence>
<gene>
    <name evidence="2" type="ORF">Hypma_012035</name>
</gene>
<evidence type="ECO:0000256" key="1">
    <source>
        <dbReference type="SAM" id="MobiDB-lite"/>
    </source>
</evidence>
<dbReference type="OrthoDB" id="10603740at2759"/>
<accession>A0A369JPZ2</accession>
<dbReference type="AlphaFoldDB" id="A0A369JPZ2"/>
<dbReference type="InParanoid" id="A0A369JPZ2"/>
<comment type="caution">
    <text evidence="2">The sequence shown here is derived from an EMBL/GenBank/DDBJ whole genome shotgun (WGS) entry which is preliminary data.</text>
</comment>
<dbReference type="EMBL" id="LUEZ02000056">
    <property type="protein sequence ID" value="RDB20836.1"/>
    <property type="molecule type" value="Genomic_DNA"/>
</dbReference>
<organism evidence="2 3">
    <name type="scientific">Hypsizygus marmoreus</name>
    <name type="common">White beech mushroom</name>
    <name type="synonym">Agaricus marmoreus</name>
    <dbReference type="NCBI Taxonomy" id="39966"/>
    <lineage>
        <taxon>Eukaryota</taxon>
        <taxon>Fungi</taxon>
        <taxon>Dikarya</taxon>
        <taxon>Basidiomycota</taxon>
        <taxon>Agaricomycotina</taxon>
        <taxon>Agaricomycetes</taxon>
        <taxon>Agaricomycetidae</taxon>
        <taxon>Agaricales</taxon>
        <taxon>Tricholomatineae</taxon>
        <taxon>Lyophyllaceae</taxon>
        <taxon>Hypsizygus</taxon>
    </lineage>
</organism>
<name>A0A369JPZ2_HYPMA</name>
<proteinExistence type="predicted"/>
<protein>
    <submittedName>
        <fullName evidence="2">Uncharacterized protein</fullName>
    </submittedName>
</protein>
<evidence type="ECO:0000313" key="3">
    <source>
        <dbReference type="Proteomes" id="UP000076154"/>
    </source>
</evidence>
<evidence type="ECO:0000313" key="2">
    <source>
        <dbReference type="EMBL" id="RDB20836.1"/>
    </source>
</evidence>